<comment type="caution">
    <text evidence="1">The sequence shown here is derived from an EMBL/GenBank/DDBJ whole genome shotgun (WGS) entry which is preliminary data.</text>
</comment>
<organism evidence="1 2">
    <name type="scientific">Neophaeococcomyces mojaviensis</name>
    <dbReference type="NCBI Taxonomy" id="3383035"/>
    <lineage>
        <taxon>Eukaryota</taxon>
        <taxon>Fungi</taxon>
        <taxon>Dikarya</taxon>
        <taxon>Ascomycota</taxon>
        <taxon>Pezizomycotina</taxon>
        <taxon>Eurotiomycetes</taxon>
        <taxon>Chaetothyriomycetidae</taxon>
        <taxon>Chaetothyriales</taxon>
        <taxon>Chaetothyriales incertae sedis</taxon>
        <taxon>Neophaeococcomyces</taxon>
    </lineage>
</organism>
<accession>A0ACC2ZXI2</accession>
<name>A0ACC2ZXI2_9EURO</name>
<gene>
    <name evidence="1" type="ORF">H2198_008380</name>
</gene>
<reference evidence="1" key="1">
    <citation type="submission" date="2022-10" db="EMBL/GenBank/DDBJ databases">
        <title>Culturing micro-colonial fungi from biological soil crusts in the Mojave desert and describing Neophaeococcomyces mojavensis, and introducing the new genera and species Taxawa tesnikishii.</title>
        <authorList>
            <person name="Kurbessoian T."/>
            <person name="Stajich J.E."/>
        </authorList>
    </citation>
    <scope>NUCLEOTIDE SEQUENCE</scope>
    <source>
        <strain evidence="1">JES_112</strain>
    </source>
</reference>
<sequence length="263" mass="28443">MGCCQSDMKGEKQADVAAEEPQPIKKVQTNFSTVDYDSGATTRRDTVYAPNEQVKKASSELPTVTESPAPEQQKSLSTTNPTTAQSPEPKLPDQIQQDPHSTHNLEKEPYKDIDDDNVNSPVAHTNGDAAILPTAAATTFSPDIPSTTHDRTTNTSDMGLFSKKKTSLEQPAPESRNGTSLAGPSTPSRKDSLLNVFRVEDGIVTPGGRLFGFEHMTPEEKELFSSMPLSNRKSIDSASAYSASIDKDKENGIDTETGQVKDK</sequence>
<evidence type="ECO:0000313" key="2">
    <source>
        <dbReference type="Proteomes" id="UP001172386"/>
    </source>
</evidence>
<protein>
    <submittedName>
        <fullName evidence="1">Uncharacterized protein</fullName>
    </submittedName>
</protein>
<dbReference type="EMBL" id="JAPDRQ010000203">
    <property type="protein sequence ID" value="KAJ9652341.1"/>
    <property type="molecule type" value="Genomic_DNA"/>
</dbReference>
<dbReference type="Proteomes" id="UP001172386">
    <property type="component" value="Unassembled WGS sequence"/>
</dbReference>
<evidence type="ECO:0000313" key="1">
    <source>
        <dbReference type="EMBL" id="KAJ9652341.1"/>
    </source>
</evidence>
<proteinExistence type="predicted"/>
<feature type="non-terminal residue" evidence="1">
    <location>
        <position position="263"/>
    </location>
</feature>
<keyword evidence="2" id="KW-1185">Reference proteome</keyword>